<evidence type="ECO:0000313" key="3">
    <source>
        <dbReference type="Proteomes" id="UP000273158"/>
    </source>
</evidence>
<sequence length="179" mass="18453">MNEQPAAPQPSAAPADAGGRARAVVADAALPRVLAREYVAWTLSRPAWITLWVVAGVLAAAAVVLTIATGDPFALVLVAVWLVLLGVIAAVVYAMTRSSAARAFAPGSPFGAGFDGATLSLTSAVGRSELDLSVVRRVDTSAHAVFLRLSTARGAVAILPREAFAPVELERLRTAVSRG</sequence>
<dbReference type="RefSeq" id="WP_121060963.1">
    <property type="nucleotide sequence ID" value="NZ_RCDB01000004.1"/>
</dbReference>
<evidence type="ECO:0000256" key="1">
    <source>
        <dbReference type="SAM" id="Phobius"/>
    </source>
</evidence>
<feature type="transmembrane region" description="Helical" evidence="1">
    <location>
        <begin position="46"/>
        <end position="67"/>
    </location>
</feature>
<proteinExistence type="predicted"/>
<reference evidence="2 3" key="1">
    <citation type="journal article" date="2015" name="Stand. Genomic Sci.">
        <title>Genomic Encyclopedia of Bacterial and Archaeal Type Strains, Phase III: the genomes of soil and plant-associated and newly described type strains.</title>
        <authorList>
            <person name="Whitman W.B."/>
            <person name="Woyke T."/>
            <person name="Klenk H.P."/>
            <person name="Zhou Y."/>
            <person name="Lilburn T.G."/>
            <person name="Beck B.J."/>
            <person name="De Vos P."/>
            <person name="Vandamme P."/>
            <person name="Eisen J.A."/>
            <person name="Garrity G."/>
            <person name="Hugenholtz P."/>
            <person name="Kyrpides N.C."/>
        </authorList>
    </citation>
    <scope>NUCLEOTIDE SEQUENCE [LARGE SCALE GENOMIC DNA]</scope>
    <source>
        <strain evidence="2 3">S2T63</strain>
    </source>
</reference>
<name>A0A498BUR1_9MICO</name>
<keyword evidence="1" id="KW-0812">Transmembrane</keyword>
<evidence type="ECO:0008006" key="4">
    <source>
        <dbReference type="Google" id="ProtNLM"/>
    </source>
</evidence>
<keyword evidence="3" id="KW-1185">Reference proteome</keyword>
<gene>
    <name evidence="2" type="ORF">C7474_2832</name>
</gene>
<protein>
    <recommendedName>
        <fullName evidence="4">YcxB-like protein</fullName>
    </recommendedName>
</protein>
<accession>A0A498BUR1</accession>
<feature type="transmembrane region" description="Helical" evidence="1">
    <location>
        <begin position="73"/>
        <end position="94"/>
    </location>
</feature>
<keyword evidence="1" id="KW-1133">Transmembrane helix</keyword>
<keyword evidence="1" id="KW-0472">Membrane</keyword>
<organism evidence="2 3">
    <name type="scientific">Microbacterium telephonicum</name>
    <dbReference type="NCBI Taxonomy" id="1714841"/>
    <lineage>
        <taxon>Bacteria</taxon>
        <taxon>Bacillati</taxon>
        <taxon>Actinomycetota</taxon>
        <taxon>Actinomycetes</taxon>
        <taxon>Micrococcales</taxon>
        <taxon>Microbacteriaceae</taxon>
        <taxon>Microbacterium</taxon>
    </lineage>
</organism>
<dbReference type="Proteomes" id="UP000273158">
    <property type="component" value="Unassembled WGS sequence"/>
</dbReference>
<comment type="caution">
    <text evidence="2">The sequence shown here is derived from an EMBL/GenBank/DDBJ whole genome shotgun (WGS) entry which is preliminary data.</text>
</comment>
<dbReference type="AlphaFoldDB" id="A0A498BUR1"/>
<evidence type="ECO:0000313" key="2">
    <source>
        <dbReference type="EMBL" id="RLK46647.1"/>
    </source>
</evidence>
<dbReference type="EMBL" id="RCDB01000004">
    <property type="protein sequence ID" value="RLK46647.1"/>
    <property type="molecule type" value="Genomic_DNA"/>
</dbReference>